<proteinExistence type="predicted"/>
<dbReference type="EMBL" id="CADCWJ010000576">
    <property type="protein sequence ID" value="CAA9573342.1"/>
    <property type="molecule type" value="Genomic_DNA"/>
</dbReference>
<name>A0A6J4VAE6_9BACT</name>
<accession>A0A6J4VAE6</accession>
<gene>
    <name evidence="1" type="ORF">AVDCRST_MAG87-2645</name>
</gene>
<protein>
    <submittedName>
        <fullName evidence="1">Uncharacterized protein</fullName>
    </submittedName>
</protein>
<organism evidence="1">
    <name type="scientific">uncultured Thermomicrobiales bacterium</name>
    <dbReference type="NCBI Taxonomy" id="1645740"/>
    <lineage>
        <taxon>Bacteria</taxon>
        <taxon>Pseudomonadati</taxon>
        <taxon>Thermomicrobiota</taxon>
        <taxon>Thermomicrobia</taxon>
        <taxon>Thermomicrobiales</taxon>
        <taxon>environmental samples</taxon>
    </lineage>
</organism>
<evidence type="ECO:0000313" key="1">
    <source>
        <dbReference type="EMBL" id="CAA9573342.1"/>
    </source>
</evidence>
<sequence length="76" mass="8422">MEDGWNEFVLDVPRRLVESIGADAWAKDRGTGWGRMRRFGTVPEDRVGGDALPDSALLRPTPRNVTGYLPSPAVIR</sequence>
<reference evidence="1" key="1">
    <citation type="submission" date="2020-02" db="EMBL/GenBank/DDBJ databases">
        <authorList>
            <person name="Meier V. D."/>
        </authorList>
    </citation>
    <scope>NUCLEOTIDE SEQUENCE</scope>
    <source>
        <strain evidence="1">AVDCRST_MAG87</strain>
    </source>
</reference>
<dbReference type="AlphaFoldDB" id="A0A6J4VAE6"/>